<dbReference type="SUPFAM" id="SSF55064">
    <property type="entry name" value="Translational regulator protein regA"/>
    <property type="match status" value="1"/>
</dbReference>
<accession>A0A0F6SIZ3</accession>
<dbReference type="RefSeq" id="YP_009212278.1">
    <property type="nucleotide sequence ID" value="NC_028945.1"/>
</dbReference>
<dbReference type="GeneID" id="26638767"/>
<dbReference type="OrthoDB" id="14181at10239"/>
<evidence type="ECO:0000256" key="1">
    <source>
        <dbReference type="ARBA" id="ARBA00003563"/>
    </source>
</evidence>
<dbReference type="InterPro" id="IPR002702">
    <property type="entry name" value="Transl_repress_RegA"/>
</dbReference>
<dbReference type="Pfam" id="PF01818">
    <property type="entry name" value="Translat_reg"/>
    <property type="match status" value="1"/>
</dbReference>
<evidence type="ECO:0000256" key="4">
    <source>
        <dbReference type="ARBA" id="ARBA00022845"/>
    </source>
</evidence>
<evidence type="ECO:0000313" key="5">
    <source>
        <dbReference type="EMBL" id="AKF13303.1"/>
    </source>
</evidence>
<dbReference type="KEGG" id="vg:26638767"/>
<name>A0A0F6SIZ3_9CAUD</name>
<keyword evidence="3" id="KW-0678">Repressor</keyword>
<comment type="function">
    <text evidence="1">Controls the translation of a number of proteins (such as regA itself, rIIB and at least 35 others) by binding to their mRNA.</text>
</comment>
<gene>
    <name evidence="5" type="ORF">PHIN3_38</name>
</gene>
<dbReference type="Proteomes" id="UP000202958">
    <property type="component" value="Segment"/>
</dbReference>
<evidence type="ECO:0000313" key="6">
    <source>
        <dbReference type="Proteomes" id="UP000202958"/>
    </source>
</evidence>
<evidence type="ECO:0000256" key="3">
    <source>
        <dbReference type="ARBA" id="ARBA00022491"/>
    </source>
</evidence>
<organism evidence="5 6">
    <name type="scientific">Sinorhizobium phage phiN3</name>
    <dbReference type="NCBI Taxonomy" id="1647405"/>
    <lineage>
        <taxon>Viruses</taxon>
        <taxon>Duplodnaviria</taxon>
        <taxon>Heunggongvirae</taxon>
        <taxon>Uroviricota</taxon>
        <taxon>Caudoviricetes</taxon>
        <taxon>Emdodecavirus</taxon>
        <taxon>Emdodecavirus N3</taxon>
    </lineage>
</organism>
<proteinExistence type="predicted"/>
<reference evidence="5 6" key="1">
    <citation type="submission" date="2015-04" db="EMBL/GenBank/DDBJ databases">
        <authorList>
            <person name="Hodson T.S."/>
            <person name="Hyde J.R."/>
            <person name="Schouten J.T."/>
            <person name="Crockett J.T."/>
            <person name="Smith T.A."/>
            <person name="Merrill B.D."/>
            <person name="Crook M.B."/>
            <person name="Griffitts J.S."/>
            <person name="Burnett S.H."/>
            <person name="Grose J.H."/>
            <person name="Breakwell D.P."/>
        </authorList>
    </citation>
    <scope>NUCLEOTIDE SEQUENCE [LARGE SCALE GENOMIC DNA]</scope>
</reference>
<dbReference type="InterPro" id="IPR036516">
    <property type="entry name" value="Transl_repress_RegA_sf"/>
</dbReference>
<keyword evidence="6" id="KW-1185">Reference proteome</keyword>
<dbReference type="GO" id="GO:0003723">
    <property type="term" value="F:RNA binding"/>
    <property type="evidence" value="ECO:0007669"/>
    <property type="project" value="InterPro"/>
</dbReference>
<protein>
    <recommendedName>
        <fullName evidence="2">Translation repressor protein</fullName>
    </recommendedName>
</protein>
<sequence length="136" mass="15397">MQHSDDNLGLFRGLGVEINLKSSEDFLKIKETLTRIGVASRKTNTLTQSCHILHKRGRYAILHFKELFIMDGKETTFSEEDAARRNTIASLLEEWGLVQIVTPVTTPKASMSNIKIIPFKDRDNWTLTSKYSVGGK</sequence>
<evidence type="ECO:0000256" key="2">
    <source>
        <dbReference type="ARBA" id="ARBA00017936"/>
    </source>
</evidence>
<keyword evidence="4" id="KW-0810">Translation regulation</keyword>
<dbReference type="Gene3D" id="3.30.70.650">
    <property type="entry name" value="Translation repressor RegA"/>
    <property type="match status" value="1"/>
</dbReference>
<dbReference type="EMBL" id="KR052482">
    <property type="protein sequence ID" value="AKF13303.1"/>
    <property type="molecule type" value="Genomic_DNA"/>
</dbReference>